<dbReference type="FunFam" id="3.40.50.2300:FF:000113">
    <property type="entry name" value="Low molecular weight protein-tyrosine-phosphatase"/>
    <property type="match status" value="1"/>
</dbReference>
<dbReference type="Gene3D" id="3.40.50.2300">
    <property type="match status" value="1"/>
</dbReference>
<dbReference type="InterPro" id="IPR023485">
    <property type="entry name" value="Ptyr_pPase"/>
</dbReference>
<protein>
    <recommendedName>
        <fullName evidence="2">protein-tyrosine-phosphatase</fullName>
        <ecNumber evidence="2">3.1.3.48</ecNumber>
    </recommendedName>
</protein>
<dbReference type="Proteomes" id="UP000092504">
    <property type="component" value="Unassembled WGS sequence"/>
</dbReference>
<evidence type="ECO:0000256" key="4">
    <source>
        <dbReference type="ARBA" id="ARBA00022912"/>
    </source>
</evidence>
<dbReference type="CDD" id="cd16343">
    <property type="entry name" value="LMWPTP"/>
    <property type="match status" value="1"/>
</dbReference>
<keyword evidence="3 7" id="KW-0378">Hydrolase</keyword>
<dbReference type="InterPro" id="IPR036196">
    <property type="entry name" value="Ptyr_pPase_sf"/>
</dbReference>
<dbReference type="PATRIC" id="fig|2746.7.peg.1604"/>
<dbReference type="PANTHER" id="PTHR11717:SF7">
    <property type="entry name" value="LOW MOLECULAR WEIGHT PHOSPHOTYROSINE PROTEIN PHOSPHATASE"/>
    <property type="match status" value="1"/>
</dbReference>
<organism evidence="7 8">
    <name type="scientific">Halomonas elongata</name>
    <dbReference type="NCBI Taxonomy" id="2746"/>
    <lineage>
        <taxon>Bacteria</taxon>
        <taxon>Pseudomonadati</taxon>
        <taxon>Pseudomonadota</taxon>
        <taxon>Gammaproteobacteria</taxon>
        <taxon>Oceanospirillales</taxon>
        <taxon>Halomonadaceae</taxon>
        <taxon>Halomonas</taxon>
    </lineage>
</organism>
<evidence type="ECO:0000313" key="7">
    <source>
        <dbReference type="EMBL" id="OBX37203.1"/>
    </source>
</evidence>
<sequence>MIRVLFVCLGNICRSPTAEGMFRRLLDESGLADRVEIDSCGVGPWHVGEAPDPRARRAAARRGLDIDGLRGRQLEAADFERFDYLLAMDEDNLAALQAQCPPECQAHIGLFLAFAGLPDTSVPDPYFGGEQGFEDMMDLLEAASRGLLDSVRERLEASS</sequence>
<dbReference type="Pfam" id="PF01451">
    <property type="entry name" value="LMWPc"/>
    <property type="match status" value="1"/>
</dbReference>
<feature type="active site" description="Proton donor" evidence="5">
    <location>
        <position position="124"/>
    </location>
</feature>
<comment type="similarity">
    <text evidence="1">Belongs to the low molecular weight phosphotyrosine protein phosphatase family.</text>
</comment>
<dbReference type="EMBL" id="MAJD01000001">
    <property type="protein sequence ID" value="OBX37203.1"/>
    <property type="molecule type" value="Genomic_DNA"/>
</dbReference>
<dbReference type="InterPro" id="IPR017867">
    <property type="entry name" value="Tyr_phospatase_low_mol_wt"/>
</dbReference>
<evidence type="ECO:0000256" key="3">
    <source>
        <dbReference type="ARBA" id="ARBA00022801"/>
    </source>
</evidence>
<dbReference type="SUPFAM" id="SSF52788">
    <property type="entry name" value="Phosphotyrosine protein phosphatases I"/>
    <property type="match status" value="1"/>
</dbReference>
<dbReference type="GO" id="GO:0004725">
    <property type="term" value="F:protein tyrosine phosphatase activity"/>
    <property type="evidence" value="ECO:0007669"/>
    <property type="project" value="UniProtKB-EC"/>
</dbReference>
<comment type="caution">
    <text evidence="7">The sequence shown here is derived from an EMBL/GenBank/DDBJ whole genome shotgun (WGS) entry which is preliminary data.</text>
</comment>
<evidence type="ECO:0000256" key="1">
    <source>
        <dbReference type="ARBA" id="ARBA00011063"/>
    </source>
</evidence>
<dbReference type="EC" id="3.1.3.48" evidence="2"/>
<gene>
    <name evidence="7" type="primary">yfkJ</name>
    <name evidence="7" type="ORF">A8U91_01559</name>
</gene>
<feature type="active site" evidence="5">
    <location>
        <position position="14"/>
    </location>
</feature>
<dbReference type="PRINTS" id="PR00719">
    <property type="entry name" value="LMWPTPASE"/>
</dbReference>
<dbReference type="PANTHER" id="PTHR11717">
    <property type="entry name" value="LOW MOLECULAR WEIGHT PROTEIN TYROSINE PHOSPHATASE"/>
    <property type="match status" value="1"/>
</dbReference>
<evidence type="ECO:0000256" key="5">
    <source>
        <dbReference type="PIRSR" id="PIRSR617867-1"/>
    </source>
</evidence>
<keyword evidence="4" id="KW-0904">Protein phosphatase</keyword>
<dbReference type="AlphaFoldDB" id="A0A1B8P4S0"/>
<proteinExistence type="inferred from homology"/>
<dbReference type="SMART" id="SM00226">
    <property type="entry name" value="LMWPc"/>
    <property type="match status" value="1"/>
</dbReference>
<accession>A0A1B8P4S0</accession>
<evidence type="ECO:0000313" key="8">
    <source>
        <dbReference type="Proteomes" id="UP000092504"/>
    </source>
</evidence>
<dbReference type="GeneID" id="91009241"/>
<dbReference type="RefSeq" id="WP_082995176.1">
    <property type="nucleotide sequence ID" value="NZ_CP087224.1"/>
</dbReference>
<name>A0A1B8P4S0_HALEL</name>
<feature type="active site" description="Nucleophile" evidence="5">
    <location>
        <position position="8"/>
    </location>
</feature>
<feature type="domain" description="Phosphotyrosine protein phosphatase I" evidence="6">
    <location>
        <begin position="2"/>
        <end position="150"/>
    </location>
</feature>
<reference evidence="7 8" key="1">
    <citation type="submission" date="2016-06" db="EMBL/GenBank/DDBJ databases">
        <title>Genome sequence of halotolerant plant growth promoting strain of Halomonas elongata HEK1 isolated from salterns of Rann of Kutch, Gujarat, India.</title>
        <authorList>
            <person name="Gaba S."/>
            <person name="Singh R.N."/>
            <person name="Abrol S."/>
            <person name="Kaushik R."/>
            <person name="Saxena A.K."/>
        </authorList>
    </citation>
    <scope>NUCLEOTIDE SEQUENCE [LARGE SCALE GENOMIC DNA]</scope>
    <source>
        <strain evidence="7 8">HEK1</strain>
    </source>
</reference>
<dbReference type="InterPro" id="IPR050438">
    <property type="entry name" value="LMW_PTPase"/>
</dbReference>
<evidence type="ECO:0000259" key="6">
    <source>
        <dbReference type="SMART" id="SM00226"/>
    </source>
</evidence>
<evidence type="ECO:0000256" key="2">
    <source>
        <dbReference type="ARBA" id="ARBA00013064"/>
    </source>
</evidence>